<evidence type="ECO:0000313" key="2">
    <source>
        <dbReference type="EMBL" id="MBC5721970.1"/>
    </source>
</evidence>
<dbReference type="InterPro" id="IPR010387">
    <property type="entry name" value="QueT"/>
</dbReference>
<dbReference type="Pfam" id="PF06177">
    <property type="entry name" value="QueT"/>
    <property type="match status" value="1"/>
</dbReference>
<reference evidence="2" key="1">
    <citation type="submission" date="2020-08" db="EMBL/GenBank/DDBJ databases">
        <title>Genome public.</title>
        <authorList>
            <person name="Liu C."/>
            <person name="Sun Q."/>
        </authorList>
    </citation>
    <scope>NUCLEOTIDE SEQUENCE</scope>
    <source>
        <strain evidence="2">NSJ-23</strain>
    </source>
</reference>
<gene>
    <name evidence="2" type="ORF">H8S11_03960</name>
</gene>
<keyword evidence="3" id="KW-1185">Reference proteome</keyword>
<proteinExistence type="predicted"/>
<dbReference type="PIRSF" id="PIRSF031501">
    <property type="entry name" value="QueT"/>
    <property type="match status" value="1"/>
</dbReference>
<accession>A0A8J6M2K5</accession>
<keyword evidence="1" id="KW-0472">Membrane</keyword>
<dbReference type="PANTHER" id="PTHR40044">
    <property type="entry name" value="INTEGRAL MEMBRANE PROTEIN-RELATED"/>
    <property type="match status" value="1"/>
</dbReference>
<keyword evidence="1" id="KW-0812">Transmembrane</keyword>
<dbReference type="Proteomes" id="UP000628736">
    <property type="component" value="Unassembled WGS sequence"/>
</dbReference>
<protein>
    <submittedName>
        <fullName evidence="2">QueT transporter family protein</fullName>
    </submittedName>
</protein>
<organism evidence="2 3">
    <name type="scientific">Flintibacter hominis</name>
    <dbReference type="NCBI Taxonomy" id="2763048"/>
    <lineage>
        <taxon>Bacteria</taxon>
        <taxon>Bacillati</taxon>
        <taxon>Bacillota</taxon>
        <taxon>Clostridia</taxon>
        <taxon>Eubacteriales</taxon>
        <taxon>Flintibacter</taxon>
    </lineage>
</organism>
<dbReference type="PANTHER" id="PTHR40044:SF1">
    <property type="entry name" value="INTEGRAL MEMBRANE PROTEIN"/>
    <property type="match status" value="1"/>
</dbReference>
<keyword evidence="1" id="KW-1133">Transmembrane helix</keyword>
<feature type="transmembrane region" description="Helical" evidence="1">
    <location>
        <begin position="94"/>
        <end position="115"/>
    </location>
</feature>
<evidence type="ECO:0000256" key="1">
    <source>
        <dbReference type="SAM" id="Phobius"/>
    </source>
</evidence>
<feature type="transmembrane region" description="Helical" evidence="1">
    <location>
        <begin position="127"/>
        <end position="150"/>
    </location>
</feature>
<dbReference type="EMBL" id="JACOPO010000002">
    <property type="protein sequence ID" value="MBC5721970.1"/>
    <property type="molecule type" value="Genomic_DNA"/>
</dbReference>
<feature type="transmembrane region" description="Helical" evidence="1">
    <location>
        <begin position="56"/>
        <end position="87"/>
    </location>
</feature>
<comment type="caution">
    <text evidence="2">The sequence shown here is derived from an EMBL/GenBank/DDBJ whole genome shotgun (WGS) entry which is preliminary data.</text>
</comment>
<dbReference type="RefSeq" id="WP_147573344.1">
    <property type="nucleotide sequence ID" value="NZ_JACOPO010000002.1"/>
</dbReference>
<name>A0A8J6M2K5_9FIRM</name>
<sequence length="172" mass="18137">MSKFTIKDLTLAALIAAVYAVLTVALPVPAFSGVQFRVAEAMTVLPFLFPAATPGLFVGCVIANLFSPYPLDVVCGSAATLIACLLTQRMPNRWLASLPPVVCNMVIVGAEIAWFEAGFGPGFGAAYAFNALTVGLGELAACLILGQLLLSALPRVPALRPFIPERRLTTTR</sequence>
<evidence type="ECO:0000313" key="3">
    <source>
        <dbReference type="Proteomes" id="UP000628736"/>
    </source>
</evidence>
<dbReference type="Gene3D" id="1.10.1760.20">
    <property type="match status" value="1"/>
</dbReference>
<dbReference type="AlphaFoldDB" id="A0A8J6M2K5"/>